<dbReference type="HOGENOM" id="CLU_2230771_0_0_6"/>
<evidence type="ECO:0000259" key="2">
    <source>
        <dbReference type="Pfam" id="PF20661"/>
    </source>
</evidence>
<dbReference type="AlphaFoldDB" id="A0A0C5V1A3"/>
<dbReference type="STRING" id="1445510.YC6258_01227"/>
<protein>
    <recommendedName>
        <fullName evidence="2">Transcriptional regulator SutA RNAP-binding domain-containing protein</fullName>
    </recommendedName>
</protein>
<organism evidence="3 4">
    <name type="scientific">Gynuella sunshinyii YC6258</name>
    <dbReference type="NCBI Taxonomy" id="1445510"/>
    <lineage>
        <taxon>Bacteria</taxon>
        <taxon>Pseudomonadati</taxon>
        <taxon>Pseudomonadota</taxon>
        <taxon>Gammaproteobacteria</taxon>
        <taxon>Oceanospirillales</taxon>
        <taxon>Saccharospirillaceae</taxon>
        <taxon>Gynuella</taxon>
    </lineage>
</organism>
<name>A0A0C5V1A3_9GAMM</name>
<proteinExistence type="predicted"/>
<dbReference type="PATRIC" id="fig|1445510.3.peg.1196"/>
<dbReference type="EMBL" id="CP007142">
    <property type="protein sequence ID" value="AJQ93275.1"/>
    <property type="molecule type" value="Genomic_DNA"/>
</dbReference>
<feature type="domain" description="Transcriptional regulator SutA RNAP-binding" evidence="2">
    <location>
        <begin position="9"/>
        <end position="42"/>
    </location>
</feature>
<evidence type="ECO:0000313" key="4">
    <source>
        <dbReference type="Proteomes" id="UP000032266"/>
    </source>
</evidence>
<keyword evidence="4" id="KW-1185">Reference proteome</keyword>
<sequence length="107" mass="12659">MIMLANKRPTKKELREHLEQEVEKFLSQGGEVKNIENGKSGDNVLNPWSIPLQFNGTREERHPVGDLLKKIDARKRKSPPPPQKSRHKPRKHWIYDDFGEPVRWVWK</sequence>
<evidence type="ECO:0000256" key="1">
    <source>
        <dbReference type="SAM" id="MobiDB-lite"/>
    </source>
</evidence>
<dbReference type="KEGG" id="gsn:YC6258_01227"/>
<dbReference type="InterPro" id="IPR049191">
    <property type="entry name" value="SutA_RBD"/>
</dbReference>
<accession>A0A0C5V1A3</accession>
<dbReference type="Proteomes" id="UP000032266">
    <property type="component" value="Chromosome"/>
</dbReference>
<reference evidence="3 4" key="1">
    <citation type="submission" date="2014-01" db="EMBL/GenBank/DDBJ databases">
        <title>Full genme sequencing of cellulolytic bacterium Gynuella sunshinyii YC6258T gen. nov., sp. nov.</title>
        <authorList>
            <person name="Khan H."/>
            <person name="Chung E.J."/>
            <person name="Chung Y.R."/>
        </authorList>
    </citation>
    <scope>NUCLEOTIDE SEQUENCE [LARGE SCALE GENOMIC DNA]</scope>
    <source>
        <strain evidence="3 4">YC6258</strain>
    </source>
</reference>
<dbReference type="Pfam" id="PF20661">
    <property type="entry name" value="SutA-RBD"/>
    <property type="match status" value="1"/>
</dbReference>
<evidence type="ECO:0000313" key="3">
    <source>
        <dbReference type="EMBL" id="AJQ93275.1"/>
    </source>
</evidence>
<gene>
    <name evidence="3" type="ORF">YC6258_01227</name>
</gene>
<feature type="region of interest" description="Disordered" evidence="1">
    <location>
        <begin position="70"/>
        <end position="92"/>
    </location>
</feature>
<feature type="compositionally biased region" description="Basic residues" evidence="1">
    <location>
        <begin position="72"/>
        <end position="92"/>
    </location>
</feature>